<protein>
    <submittedName>
        <fullName evidence="1">Uncharacterized protein</fullName>
    </submittedName>
</protein>
<reference evidence="1 2" key="1">
    <citation type="submission" date="2019-08" db="EMBL/GenBank/DDBJ databases">
        <authorList>
            <person name="Alioto T."/>
            <person name="Alioto T."/>
            <person name="Gomez Garrido J."/>
        </authorList>
    </citation>
    <scope>NUCLEOTIDE SEQUENCE [LARGE SCALE GENOMIC DNA]</scope>
</reference>
<organism evidence="1 2">
    <name type="scientific">Cinara cedri</name>
    <dbReference type="NCBI Taxonomy" id="506608"/>
    <lineage>
        <taxon>Eukaryota</taxon>
        <taxon>Metazoa</taxon>
        <taxon>Ecdysozoa</taxon>
        <taxon>Arthropoda</taxon>
        <taxon>Hexapoda</taxon>
        <taxon>Insecta</taxon>
        <taxon>Pterygota</taxon>
        <taxon>Neoptera</taxon>
        <taxon>Paraneoptera</taxon>
        <taxon>Hemiptera</taxon>
        <taxon>Sternorrhyncha</taxon>
        <taxon>Aphidomorpha</taxon>
        <taxon>Aphidoidea</taxon>
        <taxon>Aphididae</taxon>
        <taxon>Lachninae</taxon>
        <taxon>Cinara</taxon>
    </lineage>
</organism>
<gene>
    <name evidence="1" type="ORF">CINCED_3A001114</name>
</gene>
<evidence type="ECO:0000313" key="1">
    <source>
        <dbReference type="EMBL" id="VVC45130.1"/>
    </source>
</evidence>
<sequence>EKQDKLSSEAIYTAKLCLFMDKLFDINNSSTFVLPDKELQIAITQFTSLGILE</sequence>
<dbReference type="Proteomes" id="UP000325440">
    <property type="component" value="Unassembled WGS sequence"/>
</dbReference>
<evidence type="ECO:0000313" key="2">
    <source>
        <dbReference type="Proteomes" id="UP000325440"/>
    </source>
</evidence>
<proteinExistence type="predicted"/>
<feature type="non-terminal residue" evidence="1">
    <location>
        <position position="1"/>
    </location>
</feature>
<dbReference type="EMBL" id="CABPRJ010002394">
    <property type="protein sequence ID" value="VVC45130.1"/>
    <property type="molecule type" value="Genomic_DNA"/>
</dbReference>
<keyword evidence="2" id="KW-1185">Reference proteome</keyword>
<accession>A0A5E4NMX2</accession>
<dbReference type="AlphaFoldDB" id="A0A5E4NMX2"/>
<dbReference type="OrthoDB" id="6763795at2759"/>
<name>A0A5E4NMX2_9HEMI</name>